<accession>A0A9K3P2W1</accession>
<dbReference type="AlphaFoldDB" id="A0A9K3P2W1"/>
<organism evidence="1 2">
    <name type="scientific">Helianthus annuus</name>
    <name type="common">Common sunflower</name>
    <dbReference type="NCBI Taxonomy" id="4232"/>
    <lineage>
        <taxon>Eukaryota</taxon>
        <taxon>Viridiplantae</taxon>
        <taxon>Streptophyta</taxon>
        <taxon>Embryophyta</taxon>
        <taxon>Tracheophyta</taxon>
        <taxon>Spermatophyta</taxon>
        <taxon>Magnoliopsida</taxon>
        <taxon>eudicotyledons</taxon>
        <taxon>Gunneridae</taxon>
        <taxon>Pentapetalae</taxon>
        <taxon>asterids</taxon>
        <taxon>campanulids</taxon>
        <taxon>Asterales</taxon>
        <taxon>Asteraceae</taxon>
        <taxon>Asteroideae</taxon>
        <taxon>Heliantheae alliance</taxon>
        <taxon>Heliantheae</taxon>
        <taxon>Helianthus</taxon>
    </lineage>
</organism>
<keyword evidence="2" id="KW-1185">Reference proteome</keyword>
<proteinExistence type="predicted"/>
<sequence length="68" mass="7708">MTCNAPLQKCLLYSVTSEGCLERYLCSPQCFYNCGTSTWFFISGYASITKIPTGIVVVEYIYYRDAHS</sequence>
<evidence type="ECO:0000313" key="1">
    <source>
        <dbReference type="EMBL" id="KAF5822036.1"/>
    </source>
</evidence>
<name>A0A9K3P2W1_HELAN</name>
<dbReference type="Gramene" id="mRNA:HanXRQr2_Chr01g0021851">
    <property type="protein sequence ID" value="CDS:HanXRQr2_Chr01g0021851.1"/>
    <property type="gene ID" value="HanXRQr2_Chr01g0021851"/>
</dbReference>
<evidence type="ECO:0000313" key="2">
    <source>
        <dbReference type="Proteomes" id="UP000215914"/>
    </source>
</evidence>
<dbReference type="EMBL" id="MNCJ02000316">
    <property type="protein sequence ID" value="KAF5822036.1"/>
    <property type="molecule type" value="Genomic_DNA"/>
</dbReference>
<gene>
    <name evidence="1" type="ORF">HanXRQr2_Chr01g0021851</name>
</gene>
<reference evidence="1" key="1">
    <citation type="journal article" date="2017" name="Nature">
        <title>The sunflower genome provides insights into oil metabolism, flowering and Asterid evolution.</title>
        <authorList>
            <person name="Badouin H."/>
            <person name="Gouzy J."/>
            <person name="Grassa C.J."/>
            <person name="Murat F."/>
            <person name="Staton S.E."/>
            <person name="Cottret L."/>
            <person name="Lelandais-Briere C."/>
            <person name="Owens G.L."/>
            <person name="Carrere S."/>
            <person name="Mayjonade B."/>
            <person name="Legrand L."/>
            <person name="Gill N."/>
            <person name="Kane N.C."/>
            <person name="Bowers J.E."/>
            <person name="Hubner S."/>
            <person name="Bellec A."/>
            <person name="Berard A."/>
            <person name="Berges H."/>
            <person name="Blanchet N."/>
            <person name="Boniface M.C."/>
            <person name="Brunel D."/>
            <person name="Catrice O."/>
            <person name="Chaidir N."/>
            <person name="Claudel C."/>
            <person name="Donnadieu C."/>
            <person name="Faraut T."/>
            <person name="Fievet G."/>
            <person name="Helmstetter N."/>
            <person name="King M."/>
            <person name="Knapp S.J."/>
            <person name="Lai Z."/>
            <person name="Le Paslier M.C."/>
            <person name="Lippi Y."/>
            <person name="Lorenzon L."/>
            <person name="Mandel J.R."/>
            <person name="Marage G."/>
            <person name="Marchand G."/>
            <person name="Marquand E."/>
            <person name="Bret-Mestries E."/>
            <person name="Morien E."/>
            <person name="Nambeesan S."/>
            <person name="Nguyen T."/>
            <person name="Pegot-Espagnet P."/>
            <person name="Pouilly N."/>
            <person name="Raftis F."/>
            <person name="Sallet E."/>
            <person name="Schiex T."/>
            <person name="Thomas J."/>
            <person name="Vandecasteele C."/>
            <person name="Vares D."/>
            <person name="Vear F."/>
            <person name="Vautrin S."/>
            <person name="Crespi M."/>
            <person name="Mangin B."/>
            <person name="Burke J.M."/>
            <person name="Salse J."/>
            <person name="Munos S."/>
            <person name="Vincourt P."/>
            <person name="Rieseberg L.H."/>
            <person name="Langlade N.B."/>
        </authorList>
    </citation>
    <scope>NUCLEOTIDE SEQUENCE</scope>
    <source>
        <tissue evidence="1">Leaves</tissue>
    </source>
</reference>
<protein>
    <submittedName>
        <fullName evidence="1">Uncharacterized protein</fullName>
    </submittedName>
</protein>
<dbReference type="Proteomes" id="UP000215914">
    <property type="component" value="Unassembled WGS sequence"/>
</dbReference>
<comment type="caution">
    <text evidence="1">The sequence shown here is derived from an EMBL/GenBank/DDBJ whole genome shotgun (WGS) entry which is preliminary data.</text>
</comment>
<reference evidence="1" key="2">
    <citation type="submission" date="2020-06" db="EMBL/GenBank/DDBJ databases">
        <title>Helianthus annuus Genome sequencing and assembly Release 2.</title>
        <authorList>
            <person name="Gouzy J."/>
            <person name="Langlade N."/>
            <person name="Munos S."/>
        </authorList>
    </citation>
    <scope>NUCLEOTIDE SEQUENCE</scope>
    <source>
        <tissue evidence="1">Leaves</tissue>
    </source>
</reference>